<dbReference type="EMBL" id="JADIMO010000016">
    <property type="protein sequence ID" value="MBO8444275.1"/>
    <property type="molecule type" value="Genomic_DNA"/>
</dbReference>
<dbReference type="GO" id="GO:0003991">
    <property type="term" value="F:acetylglutamate kinase activity"/>
    <property type="evidence" value="ECO:0007669"/>
    <property type="project" value="UniProtKB-UniRule"/>
</dbReference>
<protein>
    <recommendedName>
        <fullName evidence="9">Acetylglutamate kinase</fullName>
        <ecNumber evidence="9">2.7.2.8</ecNumber>
    </recommendedName>
    <alternativeName>
        <fullName evidence="9">N-acetyl-L-glutamate 5-phosphotransferase</fullName>
    </alternativeName>
    <alternativeName>
        <fullName evidence="9">NAG kinase</fullName>
        <shortName evidence="9">NAGK</shortName>
    </alternativeName>
</protein>
<feature type="binding site" evidence="9">
    <location>
        <position position="61"/>
    </location>
    <ligand>
        <name>substrate</name>
    </ligand>
</feature>
<keyword evidence="5 9" id="KW-0547">Nucleotide-binding</keyword>
<feature type="site" description="Transition state stabilizer" evidence="9">
    <location>
        <position position="7"/>
    </location>
</feature>
<dbReference type="InterPro" id="IPR037528">
    <property type="entry name" value="ArgB"/>
</dbReference>
<dbReference type="InterPro" id="IPR036393">
    <property type="entry name" value="AceGlu_kinase-like_sf"/>
</dbReference>
<dbReference type="PANTHER" id="PTHR23342:SF0">
    <property type="entry name" value="N-ACETYLGLUTAMATE SYNTHASE, MITOCHONDRIAL"/>
    <property type="match status" value="1"/>
</dbReference>
<comment type="function">
    <text evidence="9">Catalyzes the ATP-dependent phosphorylation of N-acetyl-L-glutamate.</text>
</comment>
<feature type="region of interest" description="Disordered" evidence="10">
    <location>
        <begin position="186"/>
        <end position="216"/>
    </location>
</feature>
<dbReference type="Proteomes" id="UP000823619">
    <property type="component" value="Unassembled WGS sequence"/>
</dbReference>
<evidence type="ECO:0000256" key="10">
    <source>
        <dbReference type="SAM" id="MobiDB-lite"/>
    </source>
</evidence>
<dbReference type="GO" id="GO:0042450">
    <property type="term" value="P:L-arginine biosynthetic process via ornithine"/>
    <property type="evidence" value="ECO:0007669"/>
    <property type="project" value="UniProtKB-UniRule"/>
</dbReference>
<comment type="caution">
    <text evidence="12">The sequence shown here is derived from an EMBL/GenBank/DDBJ whole genome shotgun (WGS) entry which is preliminary data.</text>
</comment>
<evidence type="ECO:0000256" key="4">
    <source>
        <dbReference type="ARBA" id="ARBA00022679"/>
    </source>
</evidence>
<feature type="domain" description="Aspartate/glutamate/uridylate kinase" evidence="11">
    <location>
        <begin position="2"/>
        <end position="178"/>
    </location>
</feature>
<gene>
    <name evidence="9" type="primary">argB</name>
    <name evidence="12" type="ORF">IAC23_01085</name>
</gene>
<evidence type="ECO:0000256" key="5">
    <source>
        <dbReference type="ARBA" id="ARBA00022741"/>
    </source>
</evidence>
<dbReference type="AlphaFoldDB" id="A0A9D9EDC9"/>
<feature type="binding site" evidence="9">
    <location>
        <position position="164"/>
    </location>
    <ligand>
        <name>substrate</name>
    </ligand>
</feature>
<comment type="pathway">
    <text evidence="1 9">Amino-acid biosynthesis; L-arginine biosynthesis; N(2)-acetyl-L-ornithine from L-glutamate: step 2/4.</text>
</comment>
<keyword evidence="3 9" id="KW-0028">Amino-acid biosynthesis</keyword>
<evidence type="ECO:0000256" key="2">
    <source>
        <dbReference type="ARBA" id="ARBA00022571"/>
    </source>
</evidence>
<evidence type="ECO:0000256" key="6">
    <source>
        <dbReference type="ARBA" id="ARBA00022777"/>
    </source>
</evidence>
<accession>A0A9D9EDC9</accession>
<evidence type="ECO:0000256" key="1">
    <source>
        <dbReference type="ARBA" id="ARBA00004828"/>
    </source>
</evidence>
<dbReference type="PIRSF" id="PIRSF000728">
    <property type="entry name" value="NAGK"/>
    <property type="match status" value="1"/>
</dbReference>
<keyword evidence="7 9" id="KW-0067">ATP-binding</keyword>
<dbReference type="GO" id="GO:0005737">
    <property type="term" value="C:cytoplasm"/>
    <property type="evidence" value="ECO:0007669"/>
    <property type="project" value="UniProtKB-SubCell"/>
</dbReference>
<dbReference type="HAMAP" id="MF_00082">
    <property type="entry name" value="ArgB"/>
    <property type="match status" value="1"/>
</dbReference>
<dbReference type="Pfam" id="PF00696">
    <property type="entry name" value="AA_kinase"/>
    <property type="match status" value="1"/>
</dbReference>
<evidence type="ECO:0000256" key="8">
    <source>
        <dbReference type="ARBA" id="ARBA00048141"/>
    </source>
</evidence>
<dbReference type="InterPro" id="IPR001048">
    <property type="entry name" value="Asp/Glu/Uridylate_kinase"/>
</dbReference>
<keyword evidence="4 9" id="KW-0808">Transferase</keyword>
<name>A0A9D9EDC9_9BACT</name>
<comment type="catalytic activity">
    <reaction evidence="8 9">
        <text>N-acetyl-L-glutamate + ATP = N-acetyl-L-glutamyl 5-phosphate + ADP</text>
        <dbReference type="Rhea" id="RHEA:14629"/>
        <dbReference type="ChEBI" id="CHEBI:30616"/>
        <dbReference type="ChEBI" id="CHEBI:44337"/>
        <dbReference type="ChEBI" id="CHEBI:57936"/>
        <dbReference type="ChEBI" id="CHEBI:456216"/>
        <dbReference type="EC" id="2.7.2.8"/>
    </reaction>
</comment>
<dbReference type="InterPro" id="IPR004662">
    <property type="entry name" value="AcgluKinase_fam"/>
</dbReference>
<evidence type="ECO:0000256" key="9">
    <source>
        <dbReference type="HAMAP-Rule" id="MF_00082"/>
    </source>
</evidence>
<keyword evidence="6 9" id="KW-0418">Kinase</keyword>
<reference evidence="12" key="2">
    <citation type="journal article" date="2021" name="PeerJ">
        <title>Extensive microbial diversity within the chicken gut microbiome revealed by metagenomics and culture.</title>
        <authorList>
            <person name="Gilroy R."/>
            <person name="Ravi A."/>
            <person name="Getino M."/>
            <person name="Pursley I."/>
            <person name="Horton D.L."/>
            <person name="Alikhan N.F."/>
            <person name="Baker D."/>
            <person name="Gharbi K."/>
            <person name="Hall N."/>
            <person name="Watson M."/>
            <person name="Adriaenssens E.M."/>
            <person name="Foster-Nyarko E."/>
            <person name="Jarju S."/>
            <person name="Secka A."/>
            <person name="Antonio M."/>
            <person name="Oren A."/>
            <person name="Chaudhuri R.R."/>
            <person name="La Ragione R."/>
            <person name="Hildebrand F."/>
            <person name="Pallen M.J."/>
        </authorList>
    </citation>
    <scope>NUCLEOTIDE SEQUENCE</scope>
    <source>
        <strain evidence="12">D5-748</strain>
    </source>
</reference>
<organism evidence="12 13">
    <name type="scientific">Candidatus Cryptobacteroides merdavium</name>
    <dbReference type="NCBI Taxonomy" id="2840769"/>
    <lineage>
        <taxon>Bacteria</taxon>
        <taxon>Pseudomonadati</taxon>
        <taxon>Bacteroidota</taxon>
        <taxon>Bacteroidia</taxon>
        <taxon>Bacteroidales</taxon>
        <taxon>Candidatus Cryptobacteroides</taxon>
    </lineage>
</organism>
<sequence length="303" mass="32278">MKIKVIKIGGNVVDNEVLLEQFAKDFAALEGPKILVHGGGVAASRMQKQLGMEPQMVAGRRVTDDGTLQIVTMVYAGWCNKHITALLQKNGCNAIGMTGADGNAICASRRPPMMIEGHGTVDFGHVGDVTPESINPGFLMQLLSAGLTPVFCAINHDGNGHLLNTNADTVASSIAVAFANFPAPDGNGAETSSIKDPGQASDSREKTDKGTGPTKNSRHEVELIYCFEKDGVLHDKDDDSSLIPVLTHESYMELRQEGRIADGMIPKLDNSFQAMDAGVAKVIIKHAGNLNSDKGTVLTKDRQ</sequence>
<evidence type="ECO:0000313" key="13">
    <source>
        <dbReference type="Proteomes" id="UP000823619"/>
    </source>
</evidence>
<keyword evidence="9" id="KW-0963">Cytoplasm</keyword>
<dbReference type="SUPFAM" id="SSF53633">
    <property type="entry name" value="Carbamate kinase-like"/>
    <property type="match status" value="2"/>
</dbReference>
<dbReference type="PANTHER" id="PTHR23342">
    <property type="entry name" value="N-ACETYLGLUTAMATE SYNTHASE"/>
    <property type="match status" value="1"/>
</dbReference>
<feature type="binding site" evidence="9">
    <location>
        <begin position="39"/>
        <end position="40"/>
    </location>
    <ligand>
        <name>substrate</name>
    </ligand>
</feature>
<comment type="subcellular location">
    <subcellularLocation>
        <location evidence="9">Cytoplasm</location>
    </subcellularLocation>
</comment>
<evidence type="ECO:0000256" key="7">
    <source>
        <dbReference type="ARBA" id="ARBA00022840"/>
    </source>
</evidence>
<reference evidence="12" key="1">
    <citation type="submission" date="2020-10" db="EMBL/GenBank/DDBJ databases">
        <authorList>
            <person name="Gilroy R."/>
        </authorList>
    </citation>
    <scope>NUCLEOTIDE SEQUENCE</scope>
    <source>
        <strain evidence="12">D5-748</strain>
    </source>
</reference>
<evidence type="ECO:0000259" key="11">
    <source>
        <dbReference type="Pfam" id="PF00696"/>
    </source>
</evidence>
<keyword evidence="2 9" id="KW-0055">Arginine biosynthesis</keyword>
<dbReference type="GO" id="GO:0005524">
    <property type="term" value="F:ATP binding"/>
    <property type="evidence" value="ECO:0007669"/>
    <property type="project" value="UniProtKB-UniRule"/>
</dbReference>
<evidence type="ECO:0000256" key="3">
    <source>
        <dbReference type="ARBA" id="ARBA00022605"/>
    </source>
</evidence>
<evidence type="ECO:0000313" key="12">
    <source>
        <dbReference type="EMBL" id="MBO8444275.1"/>
    </source>
</evidence>
<comment type="similarity">
    <text evidence="9">Belongs to the acetylglutamate kinase family. ArgB subfamily.</text>
</comment>
<dbReference type="Gene3D" id="3.40.1160.10">
    <property type="entry name" value="Acetylglutamate kinase-like"/>
    <property type="match status" value="2"/>
</dbReference>
<proteinExistence type="inferred from homology"/>
<feature type="site" description="Transition state stabilizer" evidence="9">
    <location>
        <position position="267"/>
    </location>
</feature>
<dbReference type="CDD" id="cd04238">
    <property type="entry name" value="AAK_NAGK-like"/>
    <property type="match status" value="1"/>
</dbReference>
<dbReference type="EC" id="2.7.2.8" evidence="9"/>